<dbReference type="PRINTS" id="PR00502">
    <property type="entry name" value="NUDIXFAMILY"/>
</dbReference>
<dbReference type="Proteomes" id="UP001281305">
    <property type="component" value="Chromosome"/>
</dbReference>
<protein>
    <submittedName>
        <fullName evidence="5">NUDIX hydrolase</fullName>
    </submittedName>
</protein>
<keyword evidence="2 3" id="KW-0378">Hydrolase</keyword>
<gene>
    <name evidence="5" type="ORF">RZS32_007925</name>
</gene>
<dbReference type="EMBL" id="CP146606">
    <property type="protein sequence ID" value="WYK19766.1"/>
    <property type="molecule type" value="Genomic_DNA"/>
</dbReference>
<organism evidence="5 6">
    <name type="scientific">Roseovarius rhodophyticola</name>
    <dbReference type="NCBI Taxonomy" id="3080827"/>
    <lineage>
        <taxon>Bacteria</taxon>
        <taxon>Pseudomonadati</taxon>
        <taxon>Pseudomonadota</taxon>
        <taxon>Alphaproteobacteria</taxon>
        <taxon>Rhodobacterales</taxon>
        <taxon>Roseobacteraceae</taxon>
        <taxon>Roseovarius</taxon>
    </lineage>
</organism>
<comment type="cofactor">
    <cofactor evidence="1">
        <name>Mg(2+)</name>
        <dbReference type="ChEBI" id="CHEBI:18420"/>
    </cofactor>
</comment>
<reference evidence="5 6" key="1">
    <citation type="submission" date="2024-02" db="EMBL/GenBank/DDBJ databases">
        <title>Roseovarius strain W115 nov., isolated from a marine algae.</title>
        <authorList>
            <person name="Lee M.W."/>
            <person name="Lee J.K."/>
            <person name="Kim J.M."/>
            <person name="Choi D.G."/>
            <person name="Baek J.H."/>
            <person name="Bayburt H."/>
            <person name="Jung J.J."/>
            <person name="Han D.M."/>
            <person name="Jeon C.O."/>
        </authorList>
    </citation>
    <scope>NUCLEOTIDE SEQUENCE [LARGE SCALE GENOMIC DNA]</scope>
    <source>
        <strain evidence="5 6">W115</strain>
    </source>
</reference>
<proteinExistence type="inferred from homology"/>
<evidence type="ECO:0000313" key="5">
    <source>
        <dbReference type="EMBL" id="WYK19766.1"/>
    </source>
</evidence>
<dbReference type="PANTHER" id="PTHR43046:SF2">
    <property type="entry name" value="8-OXO-DGTP DIPHOSPHATASE-RELATED"/>
    <property type="match status" value="1"/>
</dbReference>
<name>A0ABZ2TJM4_9RHOB</name>
<dbReference type="Pfam" id="PF00293">
    <property type="entry name" value="NUDIX"/>
    <property type="match status" value="1"/>
</dbReference>
<evidence type="ECO:0000313" key="6">
    <source>
        <dbReference type="Proteomes" id="UP001281305"/>
    </source>
</evidence>
<dbReference type="SUPFAM" id="SSF55811">
    <property type="entry name" value="Nudix"/>
    <property type="match status" value="1"/>
</dbReference>
<evidence type="ECO:0000256" key="3">
    <source>
        <dbReference type="RuleBase" id="RU003476"/>
    </source>
</evidence>
<feature type="domain" description="Nudix hydrolase" evidence="4">
    <location>
        <begin position="15"/>
        <end position="143"/>
    </location>
</feature>
<dbReference type="PROSITE" id="PS51462">
    <property type="entry name" value="NUDIX"/>
    <property type="match status" value="1"/>
</dbReference>
<evidence type="ECO:0000259" key="4">
    <source>
        <dbReference type="PROSITE" id="PS51462"/>
    </source>
</evidence>
<sequence>MRRFGHPPKANVKYISRPGAYAILPRQGKLLLTYQEEPEPEFQLPGGGIDPGESPVAALHREVFEETGWKIDKPRRLGAFRRFVYMPEYDMWANKVCVVYLALPVLQLGPPSELGHIAIWADPEIAATSVANPGDRFFVRQVLRSL</sequence>
<accession>A0ABZ2TJM4</accession>
<dbReference type="InterPro" id="IPR020476">
    <property type="entry name" value="Nudix_hydrolase"/>
</dbReference>
<dbReference type="InterPro" id="IPR015797">
    <property type="entry name" value="NUDIX_hydrolase-like_dom_sf"/>
</dbReference>
<dbReference type="GO" id="GO:0016787">
    <property type="term" value="F:hydrolase activity"/>
    <property type="evidence" value="ECO:0007669"/>
    <property type="project" value="UniProtKB-KW"/>
</dbReference>
<dbReference type="Gene3D" id="3.90.79.10">
    <property type="entry name" value="Nucleoside Triphosphate Pyrophosphohydrolase"/>
    <property type="match status" value="1"/>
</dbReference>
<keyword evidence="6" id="KW-1185">Reference proteome</keyword>
<comment type="similarity">
    <text evidence="3">Belongs to the Nudix hydrolase family.</text>
</comment>
<dbReference type="PROSITE" id="PS00893">
    <property type="entry name" value="NUDIX_BOX"/>
    <property type="match status" value="1"/>
</dbReference>
<dbReference type="PANTHER" id="PTHR43046">
    <property type="entry name" value="GDP-MANNOSE MANNOSYL HYDROLASE"/>
    <property type="match status" value="1"/>
</dbReference>
<evidence type="ECO:0000256" key="2">
    <source>
        <dbReference type="ARBA" id="ARBA00022801"/>
    </source>
</evidence>
<evidence type="ECO:0000256" key="1">
    <source>
        <dbReference type="ARBA" id="ARBA00001946"/>
    </source>
</evidence>
<dbReference type="RefSeq" id="WP_317056468.1">
    <property type="nucleotide sequence ID" value="NZ_CP146606.1"/>
</dbReference>
<dbReference type="InterPro" id="IPR000086">
    <property type="entry name" value="NUDIX_hydrolase_dom"/>
</dbReference>
<dbReference type="InterPro" id="IPR020084">
    <property type="entry name" value="NUDIX_hydrolase_CS"/>
</dbReference>